<sequence length="126" mass="13836">MMWSRETTTVEDVLGRLIKQGYRFVHPRNADGEIVTIVGVRAHGDVIDVVRLDAEDDVTAMRMPGDEADVLEPKRVLWRRSGAMDSVVGDLLELSDEDHATRSPARSGGCWVSGSGGRAKWLMATA</sequence>
<evidence type="ECO:0000313" key="1">
    <source>
        <dbReference type="EMBL" id="SDD15727.1"/>
    </source>
</evidence>
<name>A0A1G6SHT6_9PSEU</name>
<dbReference type="STRING" id="530584.SAMN05421630_106171"/>
<evidence type="ECO:0000313" key="2">
    <source>
        <dbReference type="Proteomes" id="UP000199494"/>
    </source>
</evidence>
<proteinExistence type="predicted"/>
<keyword evidence="2" id="KW-1185">Reference proteome</keyword>
<dbReference type="Proteomes" id="UP000199494">
    <property type="component" value="Unassembled WGS sequence"/>
</dbReference>
<accession>A0A1G6SHT6</accession>
<dbReference type="EMBL" id="FMZE01000006">
    <property type="protein sequence ID" value="SDD15727.1"/>
    <property type="molecule type" value="Genomic_DNA"/>
</dbReference>
<reference evidence="1 2" key="1">
    <citation type="submission" date="2016-10" db="EMBL/GenBank/DDBJ databases">
        <authorList>
            <person name="de Groot N.N."/>
        </authorList>
    </citation>
    <scope>NUCLEOTIDE SEQUENCE [LARGE SCALE GENOMIC DNA]</scope>
    <source>
        <strain evidence="1 2">CGMCC 4.5506</strain>
    </source>
</reference>
<gene>
    <name evidence="1" type="ORF">SAMN05421630_106171</name>
</gene>
<organism evidence="1 2">
    <name type="scientific">Prauserella marina</name>
    <dbReference type="NCBI Taxonomy" id="530584"/>
    <lineage>
        <taxon>Bacteria</taxon>
        <taxon>Bacillati</taxon>
        <taxon>Actinomycetota</taxon>
        <taxon>Actinomycetes</taxon>
        <taxon>Pseudonocardiales</taxon>
        <taxon>Pseudonocardiaceae</taxon>
        <taxon>Prauserella</taxon>
    </lineage>
</organism>
<dbReference type="AlphaFoldDB" id="A0A1G6SHT6"/>
<protein>
    <submittedName>
        <fullName evidence="1">Uncharacterized protein</fullName>
    </submittedName>
</protein>
<dbReference type="RefSeq" id="WP_420848810.1">
    <property type="nucleotide sequence ID" value="NZ_CP016353.1"/>
</dbReference>